<feature type="compositionally biased region" description="Polar residues" evidence="1">
    <location>
        <begin position="196"/>
        <end position="221"/>
    </location>
</feature>
<feature type="compositionally biased region" description="Polar residues" evidence="1">
    <location>
        <begin position="611"/>
        <end position="638"/>
    </location>
</feature>
<evidence type="ECO:0000313" key="3">
    <source>
        <dbReference type="Proteomes" id="UP000735302"/>
    </source>
</evidence>
<organism evidence="2 3">
    <name type="scientific">Plakobranchus ocellatus</name>
    <dbReference type="NCBI Taxonomy" id="259542"/>
    <lineage>
        <taxon>Eukaryota</taxon>
        <taxon>Metazoa</taxon>
        <taxon>Spiralia</taxon>
        <taxon>Lophotrochozoa</taxon>
        <taxon>Mollusca</taxon>
        <taxon>Gastropoda</taxon>
        <taxon>Heterobranchia</taxon>
        <taxon>Euthyneura</taxon>
        <taxon>Panpulmonata</taxon>
        <taxon>Sacoglossa</taxon>
        <taxon>Placobranchoidea</taxon>
        <taxon>Plakobranchidae</taxon>
        <taxon>Plakobranchus</taxon>
    </lineage>
</organism>
<feature type="compositionally biased region" description="Basic and acidic residues" evidence="1">
    <location>
        <begin position="504"/>
        <end position="515"/>
    </location>
</feature>
<feature type="region of interest" description="Disordered" evidence="1">
    <location>
        <begin position="309"/>
        <end position="334"/>
    </location>
</feature>
<feature type="region of interest" description="Disordered" evidence="1">
    <location>
        <begin position="24"/>
        <end position="130"/>
    </location>
</feature>
<dbReference type="AlphaFoldDB" id="A0AAV3Z149"/>
<feature type="compositionally biased region" description="Polar residues" evidence="1">
    <location>
        <begin position="750"/>
        <end position="767"/>
    </location>
</feature>
<feature type="compositionally biased region" description="Basic and acidic residues" evidence="1">
    <location>
        <begin position="673"/>
        <end position="684"/>
    </location>
</feature>
<name>A0AAV3Z149_9GAST</name>
<sequence length="781" mass="88475">MEASSGVDKSVKFKSVLNTYTYIEKTKQKQSRDQTKPRHSVDLEMMFFGGLDECNIDEDDGEYDDSSDESDNRSSVTSSDNAADDEKSVGDTSGSEGAASAQRDGTSTGGSRSSTGRERGEIPAGAATTDLMSRFYARLQELKETKEEDERGSTTVDVATRNKDRMRIKTALRRLLTNRLFPEKALEEKKGKLSVPQFSRETTNFDDGSSGAFTSGTITPQTLGSRSKTFSLYSRQEATRGNDVTRQGTRGKVVFIGESSHLTDSSTDPPPVNGQLRKSGQTVEDEEDEKAVERVAYYRRHPLGPVRGFSRLYQPARPPTRSKTSLSQSALQREGLKKDRAFLQRMSGAQGVREDTRWSLPGERGPENYTSQEVKPSTSMWRRENPPSSAWSYNMPQYKLPDNDDEQTLAGDASGKGHLWYKDIDDLDLRKLLEELYRDKKYMDRIINTKEANDKTEEEVCLRLEDGREYLLDRARFWKEKGPLPPRPPTTDLGMRLQRERTLQSRMTMESDRQSRMTNNQERQSRLDGAESRQKTNVSPQGLMGQESQQGKDTPRQDNKSPREKEDPVNHTDQEAHPEPQMVQAESKPPPKPYPDNQESSYKGQVLNLDDGTSYQKDVEYPQTSQTSGNSPLSQELKATNHHEEQYPKRPTFTNSEDGNSPGDSQQSLSNHQEPEIQDRRVEQEEQAQPQHEHQAQQQDQQLAHQEKDAGLYQEHNHHQQQRPSQQNQTQKEGQQQQQQQQQDQQDQQRTGGFQNEQSPSPGSGQHNHVVPNGSISPLNK</sequence>
<feature type="compositionally biased region" description="Low complexity" evidence="1">
    <location>
        <begin position="105"/>
        <end position="114"/>
    </location>
</feature>
<comment type="caution">
    <text evidence="2">The sequence shown here is derived from an EMBL/GenBank/DDBJ whole genome shotgun (WGS) entry which is preliminary data.</text>
</comment>
<feature type="compositionally biased region" description="Acidic residues" evidence="1">
    <location>
        <begin position="54"/>
        <end position="69"/>
    </location>
</feature>
<evidence type="ECO:0000256" key="1">
    <source>
        <dbReference type="SAM" id="MobiDB-lite"/>
    </source>
</evidence>
<feature type="compositionally biased region" description="Basic and acidic residues" evidence="1">
    <location>
        <begin position="705"/>
        <end position="718"/>
    </location>
</feature>
<evidence type="ECO:0000313" key="2">
    <source>
        <dbReference type="EMBL" id="GFN88128.1"/>
    </source>
</evidence>
<feature type="region of interest" description="Disordered" evidence="1">
    <location>
        <begin position="504"/>
        <end position="781"/>
    </location>
</feature>
<feature type="region of interest" description="Disordered" evidence="1">
    <location>
        <begin position="188"/>
        <end position="221"/>
    </location>
</feature>
<protein>
    <submittedName>
        <fullName evidence="2">Uncharacterized protein</fullName>
    </submittedName>
</protein>
<feature type="compositionally biased region" description="Basic and acidic residues" evidence="1">
    <location>
        <begin position="24"/>
        <end position="42"/>
    </location>
</feature>
<gene>
    <name evidence="2" type="ORF">PoB_001463400</name>
</gene>
<keyword evidence="3" id="KW-1185">Reference proteome</keyword>
<feature type="compositionally biased region" description="Polar residues" evidence="1">
    <location>
        <begin position="321"/>
        <end position="331"/>
    </location>
</feature>
<feature type="compositionally biased region" description="Polar residues" evidence="1">
    <location>
        <begin position="535"/>
        <end position="552"/>
    </location>
</feature>
<accession>A0AAV3Z149</accession>
<feature type="compositionally biased region" description="Basic and acidic residues" evidence="1">
    <location>
        <begin position="553"/>
        <end position="578"/>
    </location>
</feature>
<feature type="compositionally biased region" description="Polar residues" evidence="1">
    <location>
        <begin position="652"/>
        <end position="672"/>
    </location>
</feature>
<feature type="compositionally biased region" description="Low complexity" evidence="1">
    <location>
        <begin position="722"/>
        <end position="749"/>
    </location>
</feature>
<feature type="compositionally biased region" description="Polar residues" evidence="1">
    <location>
        <begin position="368"/>
        <end position="388"/>
    </location>
</feature>
<feature type="region of interest" description="Disordered" evidence="1">
    <location>
        <begin position="346"/>
        <end position="388"/>
    </location>
</feature>
<dbReference type="EMBL" id="BLXT01001839">
    <property type="protein sequence ID" value="GFN88128.1"/>
    <property type="molecule type" value="Genomic_DNA"/>
</dbReference>
<proteinExistence type="predicted"/>
<feature type="compositionally biased region" description="Basic and acidic residues" evidence="1">
    <location>
        <begin position="639"/>
        <end position="648"/>
    </location>
</feature>
<dbReference type="Proteomes" id="UP000735302">
    <property type="component" value="Unassembled WGS sequence"/>
</dbReference>
<feature type="region of interest" description="Disordered" evidence="1">
    <location>
        <begin position="258"/>
        <end position="290"/>
    </location>
</feature>
<reference evidence="2 3" key="1">
    <citation type="journal article" date="2021" name="Elife">
        <title>Chloroplast acquisition without the gene transfer in kleptoplastic sea slugs, Plakobranchus ocellatus.</title>
        <authorList>
            <person name="Maeda T."/>
            <person name="Takahashi S."/>
            <person name="Yoshida T."/>
            <person name="Shimamura S."/>
            <person name="Takaki Y."/>
            <person name="Nagai Y."/>
            <person name="Toyoda A."/>
            <person name="Suzuki Y."/>
            <person name="Arimoto A."/>
            <person name="Ishii H."/>
            <person name="Satoh N."/>
            <person name="Nishiyama T."/>
            <person name="Hasebe M."/>
            <person name="Maruyama T."/>
            <person name="Minagawa J."/>
            <person name="Obokata J."/>
            <person name="Shigenobu S."/>
        </authorList>
    </citation>
    <scope>NUCLEOTIDE SEQUENCE [LARGE SCALE GENOMIC DNA]</scope>
</reference>
<feature type="compositionally biased region" description="Basic and acidic residues" evidence="1">
    <location>
        <begin position="523"/>
        <end position="534"/>
    </location>
</feature>